<dbReference type="Proteomes" id="UP000078546">
    <property type="component" value="Unassembled WGS sequence"/>
</dbReference>
<comment type="catalytic activity">
    <reaction evidence="7">
        <text>L-threonyl-[protein] + ATP = O-phospho-L-threonyl-[protein] + ADP + H(+)</text>
        <dbReference type="Rhea" id="RHEA:46608"/>
        <dbReference type="Rhea" id="RHEA-COMP:11060"/>
        <dbReference type="Rhea" id="RHEA-COMP:11605"/>
        <dbReference type="ChEBI" id="CHEBI:15378"/>
        <dbReference type="ChEBI" id="CHEBI:30013"/>
        <dbReference type="ChEBI" id="CHEBI:30616"/>
        <dbReference type="ChEBI" id="CHEBI:61977"/>
        <dbReference type="ChEBI" id="CHEBI:456216"/>
        <dbReference type="EC" id="2.7.11.1"/>
    </reaction>
</comment>
<dbReference type="InterPro" id="IPR053235">
    <property type="entry name" value="Ser_Thr_kinase"/>
</dbReference>
<feature type="domain" description="Protein kinase" evidence="10">
    <location>
        <begin position="1"/>
        <end position="280"/>
    </location>
</feature>
<evidence type="ECO:0000256" key="5">
    <source>
        <dbReference type="ARBA" id="ARBA00022777"/>
    </source>
</evidence>
<dbReference type="AlphaFoldDB" id="A0A1A8WGA9"/>
<evidence type="ECO:0000256" key="1">
    <source>
        <dbReference type="ARBA" id="ARBA00012513"/>
    </source>
</evidence>
<dbReference type="GO" id="GO:0005737">
    <property type="term" value="C:cytoplasm"/>
    <property type="evidence" value="ECO:0007669"/>
    <property type="project" value="TreeGrafter"/>
</dbReference>
<dbReference type="Proteomes" id="UP000078560">
    <property type="component" value="Unassembled WGS sequence"/>
</dbReference>
<dbReference type="PROSITE" id="PS50011">
    <property type="entry name" value="PROTEIN_KINASE_DOM"/>
    <property type="match status" value="1"/>
</dbReference>
<dbReference type="PANTHER" id="PTHR24361:SF433">
    <property type="entry name" value="PROTEIN KINASE DOMAIN-CONTAINING PROTEIN"/>
    <property type="match status" value="1"/>
</dbReference>
<evidence type="ECO:0000313" key="12">
    <source>
        <dbReference type="EMBL" id="SBS91997.1"/>
    </source>
</evidence>
<accession>A0A1A8WGA9</accession>
<evidence type="ECO:0000256" key="6">
    <source>
        <dbReference type="ARBA" id="ARBA00022840"/>
    </source>
</evidence>
<dbReference type="EC" id="2.7.11.1" evidence="1"/>
<evidence type="ECO:0000256" key="2">
    <source>
        <dbReference type="ARBA" id="ARBA00022527"/>
    </source>
</evidence>
<evidence type="ECO:0000256" key="3">
    <source>
        <dbReference type="ARBA" id="ARBA00022679"/>
    </source>
</evidence>
<evidence type="ECO:0000313" key="11">
    <source>
        <dbReference type="EMBL" id="SBS88846.1"/>
    </source>
</evidence>
<keyword evidence="9" id="KW-0472">Membrane</keyword>
<dbReference type="EMBL" id="FLQU01001203">
    <property type="protein sequence ID" value="SBS91997.1"/>
    <property type="molecule type" value="Genomic_DNA"/>
</dbReference>
<reference evidence="13 14" key="1">
    <citation type="submission" date="2016-05" db="EMBL/GenBank/DDBJ databases">
        <authorList>
            <person name="Naeem Raeece"/>
        </authorList>
    </citation>
    <scope>NUCLEOTIDE SEQUENCE [LARGE SCALE GENOMIC DNA]</scope>
</reference>
<protein>
    <recommendedName>
        <fullName evidence="1">non-specific serine/threonine protein kinase</fullName>
        <ecNumber evidence="1">2.7.11.1</ecNumber>
    </recommendedName>
</protein>
<dbReference type="Pfam" id="PF00069">
    <property type="entry name" value="Pkinase"/>
    <property type="match status" value="1"/>
</dbReference>
<organism evidence="12 14">
    <name type="scientific">Plasmodium ovale curtisi</name>
    <dbReference type="NCBI Taxonomy" id="864141"/>
    <lineage>
        <taxon>Eukaryota</taxon>
        <taxon>Sar</taxon>
        <taxon>Alveolata</taxon>
        <taxon>Apicomplexa</taxon>
        <taxon>Aconoidasida</taxon>
        <taxon>Haemosporida</taxon>
        <taxon>Plasmodiidae</taxon>
        <taxon>Plasmodium</taxon>
        <taxon>Plasmodium (Plasmodium)</taxon>
    </lineage>
</organism>
<evidence type="ECO:0000313" key="13">
    <source>
        <dbReference type="Proteomes" id="UP000078546"/>
    </source>
</evidence>
<keyword evidence="5 12" id="KW-0418">Kinase</keyword>
<dbReference type="GO" id="GO:0005524">
    <property type="term" value="F:ATP binding"/>
    <property type="evidence" value="ECO:0007669"/>
    <property type="project" value="UniProtKB-KW"/>
</dbReference>
<evidence type="ECO:0000256" key="9">
    <source>
        <dbReference type="SAM" id="Phobius"/>
    </source>
</evidence>
<evidence type="ECO:0000313" key="14">
    <source>
        <dbReference type="Proteomes" id="UP000078560"/>
    </source>
</evidence>
<feature type="transmembrane region" description="Helical" evidence="9">
    <location>
        <begin position="306"/>
        <end position="324"/>
    </location>
</feature>
<evidence type="ECO:0000259" key="10">
    <source>
        <dbReference type="PROSITE" id="PS50011"/>
    </source>
</evidence>
<dbReference type="InterPro" id="IPR000719">
    <property type="entry name" value="Prot_kinase_dom"/>
</dbReference>
<dbReference type="SUPFAM" id="SSF56112">
    <property type="entry name" value="Protein kinase-like (PK-like)"/>
    <property type="match status" value="1"/>
</dbReference>
<dbReference type="Gene3D" id="1.10.510.10">
    <property type="entry name" value="Transferase(Phosphotransferase) domain 1"/>
    <property type="match status" value="1"/>
</dbReference>
<keyword evidence="3" id="KW-0808">Transferase</keyword>
<keyword evidence="6" id="KW-0067">ATP-binding</keyword>
<proteinExistence type="predicted"/>
<dbReference type="PANTHER" id="PTHR24361">
    <property type="entry name" value="MITOGEN-ACTIVATED KINASE KINASE KINASE"/>
    <property type="match status" value="1"/>
</dbReference>
<sequence length="348" mass="41382">MGILYTSKEKHTKYFHHGYVLDSRICTNDDLELFTCVFLRKREKRLVRKVNKNMVHGATLDNLLKLRTFTYEKNSTIPKYILKTYNIYVDKNFAYVISEPCTGGFLFDILRDNDEIISERLLAEWFYQIIVALHFLEQNDIYHGNLNGYCVYFKDSRKEEIRLSLLSKNKKYDNIDNKGDLYGLHFIRSPQEIRKLYHDKNNTWYIGILLYFLLHGSYPFMNNSVLINYLNIVQEDIPFAHLKSQHSNLSANIYDFLKKTLEKNYDERPSTRELLAHAWIRDREKHSTNNIVGEKTRSRPDKKSKMHTIFLLFLLFLLFFPNIAKCGRSACEQIKKLENRILTVEEDD</sequence>
<keyword evidence="2" id="KW-0723">Serine/threonine-protein kinase</keyword>
<evidence type="ECO:0000256" key="8">
    <source>
        <dbReference type="ARBA" id="ARBA00048679"/>
    </source>
</evidence>
<reference evidence="12" key="2">
    <citation type="submission" date="2016-05" db="EMBL/GenBank/DDBJ databases">
        <authorList>
            <person name="Lavstsen T."/>
            <person name="Jespersen J.S."/>
        </authorList>
    </citation>
    <scope>NUCLEOTIDE SEQUENCE [LARGE SCALE GENOMIC DNA]</scope>
</reference>
<keyword evidence="9" id="KW-0812">Transmembrane</keyword>
<dbReference type="SMART" id="SM00220">
    <property type="entry name" value="S_TKc"/>
    <property type="match status" value="1"/>
</dbReference>
<evidence type="ECO:0000256" key="7">
    <source>
        <dbReference type="ARBA" id="ARBA00047899"/>
    </source>
</evidence>
<keyword evidence="9" id="KW-1133">Transmembrane helix</keyword>
<dbReference type="GO" id="GO:0004674">
    <property type="term" value="F:protein serine/threonine kinase activity"/>
    <property type="evidence" value="ECO:0007669"/>
    <property type="project" value="UniProtKB-KW"/>
</dbReference>
<keyword evidence="4" id="KW-0547">Nucleotide-binding</keyword>
<feature type="transmembrane region" description="Helical" evidence="9">
    <location>
        <begin position="203"/>
        <end position="221"/>
    </location>
</feature>
<dbReference type="InterPro" id="IPR011009">
    <property type="entry name" value="Kinase-like_dom_sf"/>
</dbReference>
<dbReference type="EMBL" id="FLQV01000297">
    <property type="protein sequence ID" value="SBS88846.1"/>
    <property type="molecule type" value="Genomic_DNA"/>
</dbReference>
<evidence type="ECO:0000256" key="4">
    <source>
        <dbReference type="ARBA" id="ARBA00022741"/>
    </source>
</evidence>
<comment type="catalytic activity">
    <reaction evidence="8">
        <text>L-seryl-[protein] + ATP = O-phospho-L-seryl-[protein] + ADP + H(+)</text>
        <dbReference type="Rhea" id="RHEA:17989"/>
        <dbReference type="Rhea" id="RHEA-COMP:9863"/>
        <dbReference type="Rhea" id="RHEA-COMP:11604"/>
        <dbReference type="ChEBI" id="CHEBI:15378"/>
        <dbReference type="ChEBI" id="CHEBI:29999"/>
        <dbReference type="ChEBI" id="CHEBI:30616"/>
        <dbReference type="ChEBI" id="CHEBI:83421"/>
        <dbReference type="ChEBI" id="CHEBI:456216"/>
        <dbReference type="EC" id="2.7.11.1"/>
    </reaction>
</comment>
<name>A0A1A8WGA9_PLAOA</name>
<gene>
    <name evidence="11" type="ORF">POVCU1_016080</name>
    <name evidence="12" type="ORF">POVCU2_0071270</name>
</gene>